<feature type="domain" description="Rubredoxin-like" evidence="3">
    <location>
        <begin position="130"/>
        <end position="163"/>
    </location>
</feature>
<dbReference type="InterPro" id="IPR012347">
    <property type="entry name" value="Ferritin-like"/>
</dbReference>
<dbReference type="CDD" id="cd01041">
    <property type="entry name" value="Rubrerythrin"/>
    <property type="match status" value="1"/>
</dbReference>
<organism evidence="5 6">
    <name type="scientific">Candidatus Desulfobia pelagia</name>
    <dbReference type="NCBI Taxonomy" id="2841692"/>
    <lineage>
        <taxon>Bacteria</taxon>
        <taxon>Pseudomonadati</taxon>
        <taxon>Thermodesulfobacteriota</taxon>
        <taxon>Desulfobulbia</taxon>
        <taxon>Desulfobulbales</taxon>
        <taxon>Desulfobulbaceae</taxon>
        <taxon>Candidatus Desulfobia</taxon>
    </lineage>
</organism>
<evidence type="ECO:0000313" key="6">
    <source>
        <dbReference type="Proteomes" id="UP000614424"/>
    </source>
</evidence>
<dbReference type="Pfam" id="PF02915">
    <property type="entry name" value="Rubrerythrin"/>
    <property type="match status" value="1"/>
</dbReference>
<dbReference type="Gene3D" id="1.20.1260.10">
    <property type="match status" value="1"/>
</dbReference>
<accession>A0A8J6NAA9</accession>
<dbReference type="SUPFAM" id="SSF47240">
    <property type="entry name" value="Ferritin-like"/>
    <property type="match status" value="1"/>
</dbReference>
<dbReference type="InterPro" id="IPR024934">
    <property type="entry name" value="Rubredoxin-like_dom"/>
</dbReference>
<dbReference type="Proteomes" id="UP000614424">
    <property type="component" value="Unassembled WGS sequence"/>
</dbReference>
<dbReference type="PROSITE" id="PS50905">
    <property type="entry name" value="FERRITIN_LIKE"/>
    <property type="match status" value="1"/>
</dbReference>
<dbReference type="InterPro" id="IPR048574">
    <property type="entry name" value="RUBY_RBDX"/>
</dbReference>
<evidence type="ECO:0000313" key="5">
    <source>
        <dbReference type="EMBL" id="MBC8316916.1"/>
    </source>
</evidence>
<feature type="domain" description="Ferritin-like diiron" evidence="4">
    <location>
        <begin position="1"/>
        <end position="128"/>
    </location>
</feature>
<protein>
    <submittedName>
        <fullName evidence="5">Rubrerythrin family protein</fullName>
    </submittedName>
</protein>
<reference evidence="5 6" key="1">
    <citation type="submission" date="2020-08" db="EMBL/GenBank/DDBJ databases">
        <title>Bridging the membrane lipid divide: bacteria of the FCB group superphylum have the potential to synthesize archaeal ether lipids.</title>
        <authorList>
            <person name="Villanueva L."/>
            <person name="Von Meijenfeldt F.A.B."/>
            <person name="Westbye A.B."/>
            <person name="Yadav S."/>
            <person name="Hopmans E.C."/>
            <person name="Dutilh B.E."/>
            <person name="Sinninghe Damste J.S."/>
        </authorList>
    </citation>
    <scope>NUCLEOTIDE SEQUENCE [LARGE SCALE GENOMIC DNA]</scope>
    <source>
        <strain evidence="5">NIOZ-UU47</strain>
    </source>
</reference>
<dbReference type="InterPro" id="IPR009040">
    <property type="entry name" value="Ferritin-like_diiron"/>
</dbReference>
<comment type="caution">
    <text evidence="5">The sequence shown here is derived from an EMBL/GenBank/DDBJ whole genome shotgun (WGS) entry which is preliminary data.</text>
</comment>
<sequence length="164" mass="18238">MSKTEKNLWEAFAGESQANRKYLAFADKADREGHKQVAKLFRAAAHAETIHANAHLRALKAIGDTASNLKEAIDGESHEFQNMYPAMIEEAKAEEHKAGVRTFTFANEVEKIHAALYQKALDNLDNPSETDYFVCATCGYTCEDEAPEKCPVCGANHRVFTKTD</sequence>
<dbReference type="SUPFAM" id="SSF57802">
    <property type="entry name" value="Rubredoxin-like"/>
    <property type="match status" value="1"/>
</dbReference>
<gene>
    <name evidence="5" type="ORF">H8E41_03355</name>
</gene>
<dbReference type="Pfam" id="PF21349">
    <property type="entry name" value="RUBY_RBDX"/>
    <property type="match status" value="1"/>
</dbReference>
<evidence type="ECO:0000256" key="1">
    <source>
        <dbReference type="ARBA" id="ARBA00022448"/>
    </source>
</evidence>
<dbReference type="GO" id="GO:0016491">
    <property type="term" value="F:oxidoreductase activity"/>
    <property type="evidence" value="ECO:0007669"/>
    <property type="project" value="InterPro"/>
</dbReference>
<evidence type="ECO:0000256" key="2">
    <source>
        <dbReference type="ARBA" id="ARBA00022982"/>
    </source>
</evidence>
<dbReference type="InterPro" id="IPR052753">
    <property type="entry name" value="Rbr2/Nigerythrin"/>
</dbReference>
<dbReference type="PROSITE" id="PS50903">
    <property type="entry name" value="RUBREDOXIN_LIKE"/>
    <property type="match status" value="1"/>
</dbReference>
<dbReference type="InterPro" id="IPR003251">
    <property type="entry name" value="Rr_diiron-bd_dom"/>
</dbReference>
<dbReference type="GO" id="GO:0005506">
    <property type="term" value="F:iron ion binding"/>
    <property type="evidence" value="ECO:0007669"/>
    <property type="project" value="InterPro"/>
</dbReference>
<dbReference type="AlphaFoldDB" id="A0A8J6NAA9"/>
<keyword evidence="1" id="KW-0813">Transport</keyword>
<dbReference type="PANTHER" id="PTHR33746:SF4">
    <property type="entry name" value="RUBRERYTHRIN"/>
    <property type="match status" value="1"/>
</dbReference>
<proteinExistence type="predicted"/>
<evidence type="ECO:0000259" key="3">
    <source>
        <dbReference type="PROSITE" id="PS50903"/>
    </source>
</evidence>
<dbReference type="EMBL" id="JACNJZ010000060">
    <property type="protein sequence ID" value="MBC8316916.1"/>
    <property type="molecule type" value="Genomic_DNA"/>
</dbReference>
<dbReference type="Gene3D" id="2.20.28.10">
    <property type="match status" value="1"/>
</dbReference>
<evidence type="ECO:0000259" key="4">
    <source>
        <dbReference type="PROSITE" id="PS50905"/>
    </source>
</evidence>
<name>A0A8J6NAA9_9BACT</name>
<dbReference type="InterPro" id="IPR009078">
    <property type="entry name" value="Ferritin-like_SF"/>
</dbReference>
<dbReference type="PANTHER" id="PTHR33746">
    <property type="entry name" value="RUBRERYTHRIN"/>
    <property type="match status" value="1"/>
</dbReference>
<keyword evidence="2" id="KW-0249">Electron transport</keyword>